<dbReference type="InterPro" id="IPR012223">
    <property type="entry name" value="TEII"/>
</dbReference>
<protein>
    <submittedName>
        <fullName evidence="4">Surfactin synthase thioesterase subunit</fullName>
    </submittedName>
</protein>
<evidence type="ECO:0000313" key="4">
    <source>
        <dbReference type="EMBL" id="MBB5489707.1"/>
    </source>
</evidence>
<keyword evidence="2" id="KW-0378">Hydrolase</keyword>
<dbReference type="AlphaFoldDB" id="A0A840WD85"/>
<dbReference type="InterPro" id="IPR020802">
    <property type="entry name" value="TesA-like"/>
</dbReference>
<evidence type="ECO:0000256" key="1">
    <source>
        <dbReference type="ARBA" id="ARBA00007169"/>
    </source>
</evidence>
<name>A0A840WD85_9ACTN</name>
<dbReference type="RefSeq" id="WP_184362164.1">
    <property type="nucleotide sequence ID" value="NZ_BAAAKM010000144.1"/>
</dbReference>
<evidence type="ECO:0000259" key="3">
    <source>
        <dbReference type="SMART" id="SM00824"/>
    </source>
</evidence>
<dbReference type="GO" id="GO:0008610">
    <property type="term" value="P:lipid biosynthetic process"/>
    <property type="evidence" value="ECO:0007669"/>
    <property type="project" value="TreeGrafter"/>
</dbReference>
<accession>A0A840WD85</accession>
<proteinExistence type="inferred from homology"/>
<dbReference type="PANTHER" id="PTHR11487:SF0">
    <property type="entry name" value="S-ACYL FATTY ACID SYNTHASE THIOESTERASE, MEDIUM CHAIN"/>
    <property type="match status" value="1"/>
</dbReference>
<dbReference type="GO" id="GO:0016787">
    <property type="term" value="F:hydrolase activity"/>
    <property type="evidence" value="ECO:0007669"/>
    <property type="project" value="UniProtKB-KW"/>
</dbReference>
<dbReference type="PANTHER" id="PTHR11487">
    <property type="entry name" value="THIOESTERASE"/>
    <property type="match status" value="1"/>
</dbReference>
<gene>
    <name evidence="4" type="ORF">HNR07_000844</name>
</gene>
<sequence>MPSPDRPSAWTRGFHPAHDGAPTLVCFPYAGGSASFFHPLSAALSPHTRTLALQYPGRQERHSEPGITDLDELVSRISAELLPLTEPGRSPVVFFGHSMGALLAFEVAERLELVSGTPIDHLILSGRRPPSRAYPRNQWRLTDDQLLAEVAALHGTTRAALDDPDLRAMFLPALRADYTALAGHTPSPNAVVGCPLTVLTGDRDPLFPVEDAGSWAEHTGAGAEVHVLPGGHFYLTEHANEVTRLIADRVPRLPVP</sequence>
<dbReference type="InterPro" id="IPR001031">
    <property type="entry name" value="Thioesterase"/>
</dbReference>
<comment type="caution">
    <text evidence="4">The sequence shown here is derived from an EMBL/GenBank/DDBJ whole genome shotgun (WGS) entry which is preliminary data.</text>
</comment>
<feature type="domain" description="Thioesterase TesA-like" evidence="3">
    <location>
        <begin position="25"/>
        <end position="246"/>
    </location>
</feature>
<dbReference type="EMBL" id="JACHDO010000001">
    <property type="protein sequence ID" value="MBB5489707.1"/>
    <property type="molecule type" value="Genomic_DNA"/>
</dbReference>
<dbReference type="InterPro" id="IPR029058">
    <property type="entry name" value="AB_hydrolase_fold"/>
</dbReference>
<dbReference type="Gene3D" id="3.40.50.1820">
    <property type="entry name" value="alpha/beta hydrolase"/>
    <property type="match status" value="1"/>
</dbReference>
<dbReference type="Pfam" id="PF00975">
    <property type="entry name" value="Thioesterase"/>
    <property type="match status" value="1"/>
</dbReference>
<dbReference type="Proteomes" id="UP000579647">
    <property type="component" value="Unassembled WGS sequence"/>
</dbReference>
<evidence type="ECO:0000313" key="5">
    <source>
        <dbReference type="Proteomes" id="UP000579647"/>
    </source>
</evidence>
<organism evidence="4 5">
    <name type="scientific">Nocardiopsis metallicus</name>
    <dbReference type="NCBI Taxonomy" id="179819"/>
    <lineage>
        <taxon>Bacteria</taxon>
        <taxon>Bacillati</taxon>
        <taxon>Actinomycetota</taxon>
        <taxon>Actinomycetes</taxon>
        <taxon>Streptosporangiales</taxon>
        <taxon>Nocardiopsidaceae</taxon>
        <taxon>Nocardiopsis</taxon>
    </lineage>
</organism>
<keyword evidence="5" id="KW-1185">Reference proteome</keyword>
<dbReference type="SMART" id="SM00824">
    <property type="entry name" value="PKS_TE"/>
    <property type="match status" value="1"/>
</dbReference>
<comment type="similarity">
    <text evidence="1">Belongs to the thioesterase family.</text>
</comment>
<dbReference type="SUPFAM" id="SSF53474">
    <property type="entry name" value="alpha/beta-Hydrolases"/>
    <property type="match status" value="1"/>
</dbReference>
<reference evidence="4 5" key="1">
    <citation type="submission" date="2020-08" db="EMBL/GenBank/DDBJ databases">
        <title>Sequencing the genomes of 1000 actinobacteria strains.</title>
        <authorList>
            <person name="Klenk H.-P."/>
        </authorList>
    </citation>
    <scope>NUCLEOTIDE SEQUENCE [LARGE SCALE GENOMIC DNA]</scope>
    <source>
        <strain evidence="4 5">DSM 44598</strain>
    </source>
</reference>
<evidence type="ECO:0000256" key="2">
    <source>
        <dbReference type="ARBA" id="ARBA00022801"/>
    </source>
</evidence>